<accession>D2VYG7</accession>
<feature type="transmembrane region" description="Helical" evidence="1">
    <location>
        <begin position="169"/>
        <end position="190"/>
    </location>
</feature>
<sequence length="205" mass="24117">MSSSSSSSGYVKSNNKKSILTNLRSNSLFYWFLGLILSLPYAFYHYVQIYESSWIHLTLGTRFGWGWMSSEKVWSLLHQMGEEGRYHHMMYQGVALFIVVAFVKLFWRFDKRALWVNLLFGLFVLSSLMEKIMIGVLVHRALYMETAQGEKEFNSVLDFSNEYSSTITWLNFIGKSDIWMVMMIIIDMIVKPKLMQSINRNNYQF</sequence>
<evidence type="ECO:0000313" key="2">
    <source>
        <dbReference type="EMBL" id="EFC38109.1"/>
    </source>
</evidence>
<dbReference type="KEGG" id="ngr:NAEGRDRAFT_74114"/>
<protein>
    <submittedName>
        <fullName evidence="2">Predicted protein</fullName>
    </submittedName>
</protein>
<name>D2VYG7_NAEGR</name>
<gene>
    <name evidence="2" type="ORF">NAEGRDRAFT_74114</name>
</gene>
<dbReference type="GeneID" id="8857951"/>
<feature type="transmembrane region" description="Helical" evidence="1">
    <location>
        <begin position="114"/>
        <end position="138"/>
    </location>
</feature>
<dbReference type="Proteomes" id="UP000006671">
    <property type="component" value="Unassembled WGS sequence"/>
</dbReference>
<keyword evidence="3" id="KW-1185">Reference proteome</keyword>
<keyword evidence="1" id="KW-1133">Transmembrane helix</keyword>
<dbReference type="RefSeq" id="XP_002670853.1">
    <property type="nucleotide sequence ID" value="XM_002670807.1"/>
</dbReference>
<evidence type="ECO:0000313" key="3">
    <source>
        <dbReference type="Proteomes" id="UP000006671"/>
    </source>
</evidence>
<organism evidence="3">
    <name type="scientific">Naegleria gruberi</name>
    <name type="common">Amoeba</name>
    <dbReference type="NCBI Taxonomy" id="5762"/>
    <lineage>
        <taxon>Eukaryota</taxon>
        <taxon>Discoba</taxon>
        <taxon>Heterolobosea</taxon>
        <taxon>Tetramitia</taxon>
        <taxon>Eutetramitia</taxon>
        <taxon>Vahlkampfiidae</taxon>
        <taxon>Naegleria</taxon>
    </lineage>
</organism>
<dbReference type="VEuPathDB" id="AmoebaDB:NAEGRDRAFT_74114"/>
<keyword evidence="1" id="KW-0812">Transmembrane</keyword>
<feature type="transmembrane region" description="Helical" evidence="1">
    <location>
        <begin position="28"/>
        <end position="47"/>
    </location>
</feature>
<reference evidence="2 3" key="1">
    <citation type="journal article" date="2010" name="Cell">
        <title>The genome of Naegleria gruberi illuminates early eukaryotic versatility.</title>
        <authorList>
            <person name="Fritz-Laylin L.K."/>
            <person name="Prochnik S.E."/>
            <person name="Ginger M.L."/>
            <person name="Dacks J.B."/>
            <person name="Carpenter M.L."/>
            <person name="Field M.C."/>
            <person name="Kuo A."/>
            <person name="Paredez A."/>
            <person name="Chapman J."/>
            <person name="Pham J."/>
            <person name="Shu S."/>
            <person name="Neupane R."/>
            <person name="Cipriano M."/>
            <person name="Mancuso J."/>
            <person name="Tu H."/>
            <person name="Salamov A."/>
            <person name="Lindquist E."/>
            <person name="Shapiro H."/>
            <person name="Lucas S."/>
            <person name="Grigoriev I.V."/>
            <person name="Cande W.Z."/>
            <person name="Fulton C."/>
            <person name="Rokhsar D.S."/>
            <person name="Dawson S.C."/>
        </authorList>
    </citation>
    <scope>NUCLEOTIDE SEQUENCE [LARGE SCALE GENOMIC DNA]</scope>
    <source>
        <strain evidence="2 3">NEG-M</strain>
    </source>
</reference>
<keyword evidence="1" id="KW-0472">Membrane</keyword>
<dbReference type="EMBL" id="GG738911">
    <property type="protein sequence ID" value="EFC38109.1"/>
    <property type="molecule type" value="Genomic_DNA"/>
</dbReference>
<feature type="transmembrane region" description="Helical" evidence="1">
    <location>
        <begin position="89"/>
        <end position="107"/>
    </location>
</feature>
<evidence type="ECO:0000256" key="1">
    <source>
        <dbReference type="SAM" id="Phobius"/>
    </source>
</evidence>
<dbReference type="InParanoid" id="D2VYG7"/>
<dbReference type="AlphaFoldDB" id="D2VYG7"/>
<proteinExistence type="predicted"/>